<dbReference type="KEGG" id="lpan:LPMP_302850"/>
<feature type="active site" evidence="2">
    <location>
        <position position="298"/>
    </location>
</feature>
<dbReference type="OrthoDB" id="310895at2759"/>
<evidence type="ECO:0000313" key="5">
    <source>
        <dbReference type="EMBL" id="AIO00508.1"/>
    </source>
</evidence>
<dbReference type="RefSeq" id="XP_010701308.1">
    <property type="nucleotide sequence ID" value="XM_010703006.1"/>
</dbReference>
<keyword evidence="1 3" id="KW-0560">Oxidoreductase</keyword>
<evidence type="ECO:0000256" key="2">
    <source>
        <dbReference type="PROSITE-ProRule" id="PRU10007"/>
    </source>
</evidence>
<dbReference type="PANTHER" id="PTHR11699">
    <property type="entry name" value="ALDEHYDE DEHYDROGENASE-RELATED"/>
    <property type="match status" value="1"/>
</dbReference>
<evidence type="ECO:0000259" key="4">
    <source>
        <dbReference type="Pfam" id="PF00171"/>
    </source>
</evidence>
<comment type="similarity">
    <text evidence="3">Belongs to the aldehyde dehydrogenase family.</text>
</comment>
<dbReference type="EMBL" id="CP009399">
    <property type="protein sequence ID" value="AIO00508.1"/>
    <property type="molecule type" value="Genomic_DNA"/>
</dbReference>
<dbReference type="GO" id="GO:0004029">
    <property type="term" value="F:aldehyde dehydrogenase (NAD+) activity"/>
    <property type="evidence" value="ECO:0007669"/>
    <property type="project" value="UniProtKB-EC"/>
</dbReference>
<dbReference type="SUPFAM" id="SSF53720">
    <property type="entry name" value="ALDH-like"/>
    <property type="match status" value="1"/>
</dbReference>
<dbReference type="Pfam" id="PF00171">
    <property type="entry name" value="Aldedh"/>
    <property type="match status" value="1"/>
</dbReference>
<feature type="domain" description="Aldehyde dehydrogenase" evidence="4">
    <location>
        <begin position="64"/>
        <end position="514"/>
    </location>
</feature>
<dbReference type="FunFam" id="3.40.309.10:FF:000024">
    <property type="entry name" value="Betaine aldehyde dehydrogenase"/>
    <property type="match status" value="1"/>
</dbReference>
<dbReference type="InterPro" id="IPR016160">
    <property type="entry name" value="Ald_DH_CS_CYS"/>
</dbReference>
<dbReference type="eggNOG" id="KOG2454">
    <property type="taxonomic scope" value="Eukaryota"/>
</dbReference>
<gene>
    <name evidence="5" type="ORF">LPMP_302850</name>
</gene>
<accession>A0A088RWH1</accession>
<dbReference type="GeneID" id="22577338"/>
<name>A0A088RWH1_LEIPA</name>
<dbReference type="AlphaFoldDB" id="A0A088RWH1"/>
<dbReference type="Gene3D" id="3.40.309.10">
    <property type="entry name" value="Aldehyde Dehydrogenase, Chain A, domain 2"/>
    <property type="match status" value="1"/>
</dbReference>
<keyword evidence="6" id="KW-1185">Reference proteome</keyword>
<reference evidence="5 6" key="1">
    <citation type="journal article" date="2015" name="Sci. Rep.">
        <title>The genome of Leishmania panamensis: insights into genomics of the L. (Viannia) subgenus.</title>
        <authorList>
            <person name="Llanes A."/>
            <person name="Restrepo C.M."/>
            <person name="Vecchio G.D."/>
            <person name="Anguizola F.J."/>
            <person name="Lleonart R."/>
        </authorList>
    </citation>
    <scope>NUCLEOTIDE SEQUENCE [LARGE SCALE GENOMIC DNA]</scope>
    <source>
        <strain evidence="5 6">MHOM/PA/94/PSC-1</strain>
    </source>
</reference>
<dbReference type="PROSITE" id="PS00070">
    <property type="entry name" value="ALDEHYDE_DEHYDR_CYS"/>
    <property type="match status" value="1"/>
</dbReference>
<dbReference type="VEuPathDB" id="TriTrypDB:LPAL13_300033200"/>
<dbReference type="InterPro" id="IPR029510">
    <property type="entry name" value="Ald_DH_CS_GLU"/>
</dbReference>
<protein>
    <submittedName>
        <fullName evidence="5">Aldehyde dehydrogenase, putative</fullName>
        <ecNumber evidence="5">1.2.1.3</ecNumber>
    </submittedName>
</protein>
<dbReference type="InterPro" id="IPR016162">
    <property type="entry name" value="Ald_DH_N"/>
</dbReference>
<evidence type="ECO:0000256" key="1">
    <source>
        <dbReference type="ARBA" id="ARBA00023002"/>
    </source>
</evidence>
<dbReference type="Proteomes" id="UP000063063">
    <property type="component" value="Chromosome 30"/>
</dbReference>
<dbReference type="VEuPathDB" id="TriTrypDB:LPMP_302850"/>
<dbReference type="EC" id="1.2.1.3" evidence="5"/>
<organism evidence="5 6">
    <name type="scientific">Leishmania panamensis</name>
    <dbReference type="NCBI Taxonomy" id="5679"/>
    <lineage>
        <taxon>Eukaryota</taxon>
        <taxon>Discoba</taxon>
        <taxon>Euglenozoa</taxon>
        <taxon>Kinetoplastea</taxon>
        <taxon>Metakinetoplastina</taxon>
        <taxon>Trypanosomatida</taxon>
        <taxon>Trypanosomatidae</taxon>
        <taxon>Leishmaniinae</taxon>
        <taxon>Leishmania</taxon>
        <taxon>Leishmania guyanensis species complex</taxon>
    </lineage>
</organism>
<dbReference type="PROSITE" id="PS00687">
    <property type="entry name" value="ALDEHYDE_DEHYDR_GLU"/>
    <property type="match status" value="1"/>
</dbReference>
<evidence type="ECO:0000256" key="3">
    <source>
        <dbReference type="RuleBase" id="RU003345"/>
    </source>
</evidence>
<dbReference type="InterPro" id="IPR015590">
    <property type="entry name" value="Aldehyde_DH_dom"/>
</dbReference>
<dbReference type="InterPro" id="IPR016163">
    <property type="entry name" value="Ald_DH_C"/>
</dbReference>
<proteinExistence type="inferred from homology"/>
<evidence type="ECO:0000313" key="6">
    <source>
        <dbReference type="Proteomes" id="UP000063063"/>
    </source>
</evidence>
<dbReference type="Gene3D" id="3.40.605.10">
    <property type="entry name" value="Aldehyde Dehydrogenase, Chain A, domain 1"/>
    <property type="match status" value="1"/>
</dbReference>
<dbReference type="InterPro" id="IPR016161">
    <property type="entry name" value="Ald_DH/histidinol_DH"/>
</dbReference>
<sequence length="585" mass="63790">MLLSYVLIADLLVRAYTIFKWLWACVAQTFDRYTAPTIQVPLPAVTFTATPSAETLNPRSAGEGKIQCYDKGTNVPIGTVKAFTPAEVREVVEKARRAQQVWALTPFSTRRKLLFALMDYILAHQEFICQTACVECGKTMMDGTLGEMLTTFEKLRWTAAHGEEVLQDEVRDVGPMTIHKRASVSYVPFGVIGAIVSWNYPFHNIYGPMISALFAGNAFVGKVSEYSSYYASYYESIVKDGLRQLGYSSDLVSFLTGFAETGEAVVSSVDKLIFIGSPGVGKVIMRNAAATLTPVVLELGGKDPAIICEDADLEQVIPVVMRGNFQNCGQNCVGLERILVQERIHDQLVLEVTRLTRALTQGPASQGQYDLGAMTMGRAAIPTIQRLVDATVKAGATLVCGGKAASDHFFPATILTNVTPDMPIAQEEVFGPVMVIMKFKTDQDAVKMVNACAYGLGSSVFSANIPRAHAIADRIRTGMVNINDFGINYLCQSLPFGGVKISGFDRFAGREGLRGNCIVRASTMDRIPGVKTTIPPILQYPISPAAFTFMENVAQVMYGRLPHMITSATKLFAIKPDKSTDKKKA</sequence>